<comment type="catalytic activity">
    <reaction evidence="7">
        <text>(2-aminoethyl)phosphonate + pyruvate = phosphonoacetaldehyde + L-alanine</text>
        <dbReference type="Rhea" id="RHEA:17021"/>
        <dbReference type="ChEBI" id="CHEBI:15361"/>
        <dbReference type="ChEBI" id="CHEBI:57418"/>
        <dbReference type="ChEBI" id="CHEBI:57972"/>
        <dbReference type="ChEBI" id="CHEBI:58383"/>
        <dbReference type="EC" id="2.6.1.37"/>
    </reaction>
</comment>
<comment type="cofactor">
    <cofactor evidence="1">
        <name>pyridoxal 5'-phosphate</name>
        <dbReference type="ChEBI" id="CHEBI:597326"/>
    </cofactor>
</comment>
<evidence type="ECO:0000256" key="5">
    <source>
        <dbReference type="ARBA" id="ARBA00023317"/>
    </source>
</evidence>
<dbReference type="Pfam" id="PF00266">
    <property type="entry name" value="Aminotran_5"/>
    <property type="match status" value="1"/>
</dbReference>
<dbReference type="GO" id="GO:0019700">
    <property type="term" value="P:organic phosphonate catabolic process"/>
    <property type="evidence" value="ECO:0007669"/>
    <property type="project" value="InterPro"/>
</dbReference>
<keyword evidence="5" id="KW-0670">Pyruvate</keyword>
<evidence type="ECO:0000313" key="9">
    <source>
        <dbReference type="EMBL" id="CAD7605088.1"/>
    </source>
</evidence>
<keyword evidence="4" id="KW-0663">Pyridoxal phosphate</keyword>
<dbReference type="Gene3D" id="3.90.1150.10">
    <property type="entry name" value="Aspartate Aminotransferase, domain 1"/>
    <property type="match status" value="1"/>
</dbReference>
<dbReference type="AlphaFoldDB" id="A0A7R9K6P8"/>
<keyword evidence="3" id="KW-0808">Transferase</keyword>
<dbReference type="HAMAP" id="MF_01376">
    <property type="entry name" value="PhnW_aminotrans_5"/>
    <property type="match status" value="1"/>
</dbReference>
<dbReference type="InterPro" id="IPR000192">
    <property type="entry name" value="Aminotrans_V_dom"/>
</dbReference>
<name>A0A7R9K6P8_TIMGE</name>
<evidence type="ECO:0000259" key="8">
    <source>
        <dbReference type="Pfam" id="PF00266"/>
    </source>
</evidence>
<accession>A0A7R9K6P8</accession>
<reference evidence="9" key="1">
    <citation type="submission" date="2020-11" db="EMBL/GenBank/DDBJ databases">
        <authorList>
            <person name="Tran Van P."/>
        </authorList>
    </citation>
    <scope>NUCLEOTIDE SEQUENCE</scope>
</reference>
<dbReference type="InterPro" id="IPR015424">
    <property type="entry name" value="PyrdxlP-dep_Trfase"/>
</dbReference>
<protein>
    <recommendedName>
        <fullName evidence="6">2-aminoethylphosphonate--pyruvate transaminase</fullName>
        <ecNumber evidence="6">2.6.1.37</ecNumber>
    </recommendedName>
</protein>
<dbReference type="Gene3D" id="3.40.640.10">
    <property type="entry name" value="Type I PLP-dependent aspartate aminotransferase-like (Major domain)"/>
    <property type="match status" value="2"/>
</dbReference>
<gene>
    <name evidence="9" type="ORF">TGEB3V08_LOCUS9396</name>
</gene>
<evidence type="ECO:0000256" key="6">
    <source>
        <dbReference type="ARBA" id="ARBA00044521"/>
    </source>
</evidence>
<sequence>MNVPIAGKKLFTPGPLGCSRTVKEAMLTDVGSRDTDFIKTIRAIRSKLIDIADLSMYVYSKLQIIRRAHHSDCSKLPQQFPWGSPFDNVARGWNFIPPNSISHEEYTSVLLQGSGTFSVEAVLQLSSPRNGARVLLLVNGAYGNRMKVICDTSGIPAEVLEFPEDNIVDPDTELGRLNIDEVNLHLRGGRVENHLGKKPVHPIEIRTSISPSSAVKLNTTSALANYAIEVSRHLSTPGAEYTTVAVVHCETSSGVINPVEEIGRVVKRLAPDAIYFVDAMSSFGAVPLDVKGGRLDFLVSSANKCLQGVPGFAFVIASKAALAASKGNCRSLSLDAASQWEGLEENGQFRFTPPTHSLLAFTQALKEYEQQGGLQGRAKRYKENCRVLQEGMREMGFTKLLSDKHQGYIITSFHFPKHTNFQFNDFYLRLNDLGQVIYPGKTTRANCFRIGNIGELYPEDMRHLLKCVKEVLTDMGIPVPLS</sequence>
<evidence type="ECO:0000256" key="4">
    <source>
        <dbReference type="ARBA" id="ARBA00022898"/>
    </source>
</evidence>
<dbReference type="NCBIfam" id="NF010006">
    <property type="entry name" value="PRK13479.1"/>
    <property type="match status" value="1"/>
</dbReference>
<evidence type="ECO:0000256" key="7">
    <source>
        <dbReference type="ARBA" id="ARBA00049460"/>
    </source>
</evidence>
<feature type="domain" description="Aminotransferase class V" evidence="8">
    <location>
        <begin position="225"/>
        <end position="420"/>
    </location>
</feature>
<keyword evidence="2" id="KW-0032">Aminotransferase</keyword>
<organism evidence="9">
    <name type="scientific">Timema genevievae</name>
    <name type="common">Walking stick</name>
    <dbReference type="NCBI Taxonomy" id="629358"/>
    <lineage>
        <taxon>Eukaryota</taxon>
        <taxon>Metazoa</taxon>
        <taxon>Ecdysozoa</taxon>
        <taxon>Arthropoda</taxon>
        <taxon>Hexapoda</taxon>
        <taxon>Insecta</taxon>
        <taxon>Pterygota</taxon>
        <taxon>Neoptera</taxon>
        <taxon>Polyneoptera</taxon>
        <taxon>Phasmatodea</taxon>
        <taxon>Timematodea</taxon>
        <taxon>Timematoidea</taxon>
        <taxon>Timematidae</taxon>
        <taxon>Timema</taxon>
    </lineage>
</organism>
<dbReference type="InterPro" id="IPR015422">
    <property type="entry name" value="PyrdxlP-dep_Trfase_small"/>
</dbReference>
<evidence type="ECO:0000256" key="1">
    <source>
        <dbReference type="ARBA" id="ARBA00001933"/>
    </source>
</evidence>
<evidence type="ECO:0000256" key="2">
    <source>
        <dbReference type="ARBA" id="ARBA00022576"/>
    </source>
</evidence>
<dbReference type="PANTHER" id="PTHR42778:SF1">
    <property type="entry name" value="2-AMINOETHYLPHOSPHONATE--PYRUVATE TRANSAMINASE"/>
    <property type="match status" value="1"/>
</dbReference>
<dbReference type="SUPFAM" id="SSF53383">
    <property type="entry name" value="PLP-dependent transferases"/>
    <property type="match status" value="2"/>
</dbReference>
<dbReference type="EMBL" id="OE844293">
    <property type="protein sequence ID" value="CAD7605088.1"/>
    <property type="molecule type" value="Genomic_DNA"/>
</dbReference>
<dbReference type="PANTHER" id="PTHR42778">
    <property type="entry name" value="2-AMINOETHYLPHOSPHONATE--PYRUVATE TRANSAMINASE"/>
    <property type="match status" value="1"/>
</dbReference>
<dbReference type="InterPro" id="IPR015421">
    <property type="entry name" value="PyrdxlP-dep_Trfase_major"/>
</dbReference>
<dbReference type="EC" id="2.6.1.37" evidence="6"/>
<proteinExistence type="inferred from homology"/>
<dbReference type="InterPro" id="IPR012703">
    <property type="entry name" value="NH2EtPonate_pyrv_transaminase"/>
</dbReference>
<evidence type="ECO:0000256" key="3">
    <source>
        <dbReference type="ARBA" id="ARBA00022679"/>
    </source>
</evidence>
<dbReference type="GO" id="GO:0047304">
    <property type="term" value="F:2-aminoethylphosphonate-pyruvate transaminase activity"/>
    <property type="evidence" value="ECO:0007669"/>
    <property type="project" value="UniProtKB-EC"/>
</dbReference>